<sequence>MIITFATQKGGVGKTTLAIAFSNFLALNGNQVRVYDYDYQKSFYTKWQEDEILKKPKLYDVDIPAADALPFTDYAHLMAMRSDETIHLFDLAGSLDMKYLDILQHSDFVVIPFEYSDVSAKSTLIFINFLGLLESECEKIFVRSRYERNYAYPNQKLMDEELSRFGKILNNPSAKYNALQQITTRSLTGFHKSFKAVLEELSETIAEISGQDLKPNLKKSKSKKTEKTKE</sequence>
<gene>
    <name evidence="2" type="ORF">EIH08_07670</name>
</gene>
<organism evidence="2 3">
    <name type="scientific">Chryseobacterium taklimakanense</name>
    <dbReference type="NCBI Taxonomy" id="536441"/>
    <lineage>
        <taxon>Bacteria</taxon>
        <taxon>Pseudomonadati</taxon>
        <taxon>Bacteroidota</taxon>
        <taxon>Flavobacteriia</taxon>
        <taxon>Flavobacteriales</taxon>
        <taxon>Weeksellaceae</taxon>
        <taxon>Chryseobacterium group</taxon>
        <taxon>Chryseobacterium</taxon>
    </lineage>
</organism>
<protein>
    <submittedName>
        <fullName evidence="2">ParA family protein</fullName>
    </submittedName>
</protein>
<dbReference type="Proteomes" id="UP000282297">
    <property type="component" value="Chromosome"/>
</dbReference>
<dbReference type="PANTHER" id="PTHR13696:SF52">
    <property type="entry name" value="PARA FAMILY PROTEIN CT_582"/>
    <property type="match status" value="1"/>
</dbReference>
<dbReference type="RefSeq" id="WP_124784799.1">
    <property type="nucleotide sequence ID" value="NZ_CP034171.1"/>
</dbReference>
<dbReference type="SUPFAM" id="SSF52540">
    <property type="entry name" value="P-loop containing nucleoside triphosphate hydrolases"/>
    <property type="match status" value="1"/>
</dbReference>
<reference evidence="3" key="1">
    <citation type="submission" date="2018-11" db="EMBL/GenBank/DDBJ databases">
        <title>Proposal to divide the Flavobacteriaceae and reorganize its genera based on Amino Acid Identity values calculated from whole genome sequences.</title>
        <authorList>
            <person name="Nicholson A.C."/>
            <person name="Gulvik C.A."/>
            <person name="Whitney A.M."/>
            <person name="Humrighouse B.W."/>
            <person name="Bell M."/>
            <person name="Holmes B."/>
            <person name="Steigerwalt A.B."/>
            <person name="Villarma A."/>
            <person name="Sheth M."/>
            <person name="Batra D."/>
            <person name="Pryor J."/>
            <person name="Bernardet J.-F."/>
            <person name="Hugo C."/>
            <person name="Kampfer P."/>
            <person name="Newman J.D."/>
            <person name="McQuiston J.R."/>
        </authorList>
    </citation>
    <scope>NUCLEOTIDE SEQUENCE [LARGE SCALE GENOMIC DNA]</scope>
    <source>
        <strain evidence="3">H4753</strain>
    </source>
</reference>
<accession>A0A3G8WJ60</accession>
<dbReference type="CDD" id="cd02042">
    <property type="entry name" value="ParAB_family"/>
    <property type="match status" value="1"/>
</dbReference>
<dbReference type="Gene3D" id="3.40.50.300">
    <property type="entry name" value="P-loop containing nucleotide triphosphate hydrolases"/>
    <property type="match status" value="1"/>
</dbReference>
<dbReference type="AlphaFoldDB" id="A0A3G8WJ60"/>
<evidence type="ECO:0000313" key="2">
    <source>
        <dbReference type="EMBL" id="AZI20609.1"/>
    </source>
</evidence>
<dbReference type="InterPro" id="IPR002586">
    <property type="entry name" value="CobQ/CobB/MinD/ParA_Nub-bd_dom"/>
</dbReference>
<dbReference type="PANTHER" id="PTHR13696">
    <property type="entry name" value="P-LOOP CONTAINING NUCLEOSIDE TRIPHOSPHATE HYDROLASE"/>
    <property type="match status" value="1"/>
</dbReference>
<name>A0A3G8WJ60_9FLAO</name>
<evidence type="ECO:0000313" key="3">
    <source>
        <dbReference type="Proteomes" id="UP000282297"/>
    </source>
</evidence>
<dbReference type="EMBL" id="CP034171">
    <property type="protein sequence ID" value="AZI20609.1"/>
    <property type="molecule type" value="Genomic_DNA"/>
</dbReference>
<dbReference type="Pfam" id="PF01656">
    <property type="entry name" value="CbiA"/>
    <property type="match status" value="1"/>
</dbReference>
<proteinExistence type="predicted"/>
<feature type="domain" description="CobQ/CobB/MinD/ParA nucleotide binding" evidence="1">
    <location>
        <begin position="3"/>
        <end position="186"/>
    </location>
</feature>
<dbReference type="InterPro" id="IPR027417">
    <property type="entry name" value="P-loop_NTPase"/>
</dbReference>
<dbReference type="InterPro" id="IPR050678">
    <property type="entry name" value="DNA_Partitioning_ATPase"/>
</dbReference>
<evidence type="ECO:0000259" key="1">
    <source>
        <dbReference type="Pfam" id="PF01656"/>
    </source>
</evidence>